<keyword evidence="1" id="KW-0472">Membrane</keyword>
<dbReference type="EMBL" id="LR796582">
    <property type="protein sequence ID" value="CAB4152532.1"/>
    <property type="molecule type" value="Genomic_DNA"/>
</dbReference>
<gene>
    <name evidence="2" type="ORF">UFOVP610_16</name>
</gene>
<sequence>MNALAQIPKQIIIKKNNTAPFEGVLIPGETYKQMQIHIEKKDSLQEQLLECYHSQNKIEESDNSAIWFSSGLVVGIISAVFIQKLK</sequence>
<feature type="transmembrane region" description="Helical" evidence="1">
    <location>
        <begin position="64"/>
        <end position="82"/>
    </location>
</feature>
<evidence type="ECO:0000256" key="1">
    <source>
        <dbReference type="SAM" id="Phobius"/>
    </source>
</evidence>
<name>A0A6J5N1J2_9CAUD</name>
<proteinExistence type="predicted"/>
<keyword evidence="1" id="KW-1133">Transmembrane helix</keyword>
<organism evidence="2">
    <name type="scientific">uncultured Caudovirales phage</name>
    <dbReference type="NCBI Taxonomy" id="2100421"/>
    <lineage>
        <taxon>Viruses</taxon>
        <taxon>Duplodnaviria</taxon>
        <taxon>Heunggongvirae</taxon>
        <taxon>Uroviricota</taxon>
        <taxon>Caudoviricetes</taxon>
        <taxon>Peduoviridae</taxon>
        <taxon>Maltschvirus</taxon>
        <taxon>Maltschvirus maltsch</taxon>
    </lineage>
</organism>
<protein>
    <submittedName>
        <fullName evidence="2">Uncharacterized protein</fullName>
    </submittedName>
</protein>
<evidence type="ECO:0000313" key="2">
    <source>
        <dbReference type="EMBL" id="CAB4152532.1"/>
    </source>
</evidence>
<keyword evidence="1" id="KW-0812">Transmembrane</keyword>
<reference evidence="2" key="1">
    <citation type="submission" date="2020-04" db="EMBL/GenBank/DDBJ databases">
        <authorList>
            <person name="Chiriac C."/>
            <person name="Salcher M."/>
            <person name="Ghai R."/>
            <person name="Kavagutti S V."/>
        </authorList>
    </citation>
    <scope>NUCLEOTIDE SEQUENCE</scope>
</reference>
<accession>A0A6J5N1J2</accession>